<evidence type="ECO:0000313" key="8">
    <source>
        <dbReference type="EMBL" id="TCT07489.1"/>
    </source>
</evidence>
<dbReference type="GO" id="GO:0004252">
    <property type="term" value="F:serine-type endopeptidase activity"/>
    <property type="evidence" value="ECO:0007669"/>
    <property type="project" value="UniProtKB-UniRule"/>
</dbReference>
<proteinExistence type="inferred from homology"/>
<evidence type="ECO:0000256" key="6">
    <source>
        <dbReference type="PROSITE-ProRule" id="PRU01240"/>
    </source>
</evidence>
<comment type="caution">
    <text evidence="8">The sequence shown here is derived from an EMBL/GenBank/DDBJ whole genome shotgun (WGS) entry which is preliminary data.</text>
</comment>
<dbReference type="SUPFAM" id="SSF49785">
    <property type="entry name" value="Galactose-binding domain-like"/>
    <property type="match status" value="1"/>
</dbReference>
<dbReference type="PRINTS" id="PR00723">
    <property type="entry name" value="SUBTILISIN"/>
</dbReference>
<evidence type="ECO:0000313" key="9">
    <source>
        <dbReference type="Proteomes" id="UP000294664"/>
    </source>
</evidence>
<dbReference type="Gene3D" id="2.150.10.10">
    <property type="entry name" value="Serralysin-like metalloprotease, C-terminal"/>
    <property type="match status" value="1"/>
</dbReference>
<organism evidence="8 9">
    <name type="scientific">Aquabacter spiritensis</name>
    <dbReference type="NCBI Taxonomy" id="933073"/>
    <lineage>
        <taxon>Bacteria</taxon>
        <taxon>Pseudomonadati</taxon>
        <taxon>Pseudomonadota</taxon>
        <taxon>Alphaproteobacteria</taxon>
        <taxon>Hyphomicrobiales</taxon>
        <taxon>Xanthobacteraceae</taxon>
        <taxon>Aquabacter</taxon>
    </lineage>
</organism>
<dbReference type="GO" id="GO:0016020">
    <property type="term" value="C:membrane"/>
    <property type="evidence" value="ECO:0007669"/>
    <property type="project" value="TreeGrafter"/>
</dbReference>
<feature type="domain" description="Peptidase S8/S53" evidence="7">
    <location>
        <begin position="50"/>
        <end position="337"/>
    </location>
</feature>
<feature type="active site" description="Charge relay system" evidence="5 6">
    <location>
        <position position="299"/>
    </location>
</feature>
<dbReference type="InterPro" id="IPR034182">
    <property type="entry name" value="Kexin/furin"/>
</dbReference>
<gene>
    <name evidence="8" type="ORF">EDC64_1016</name>
</gene>
<dbReference type="CDD" id="cd04059">
    <property type="entry name" value="Peptidases_S8_Protein_convertases_Kexins_Furin-like"/>
    <property type="match status" value="1"/>
</dbReference>
<keyword evidence="3 6" id="KW-0378">Hydrolase</keyword>
<keyword evidence="4 6" id="KW-0720">Serine protease</keyword>
<dbReference type="InterPro" id="IPR036852">
    <property type="entry name" value="Peptidase_S8/S53_dom_sf"/>
</dbReference>
<dbReference type="EMBL" id="SMAI01000001">
    <property type="protein sequence ID" value="TCT07489.1"/>
    <property type="molecule type" value="Genomic_DNA"/>
</dbReference>
<dbReference type="Gene3D" id="3.40.50.200">
    <property type="entry name" value="Peptidase S8/S53 domain"/>
    <property type="match status" value="1"/>
</dbReference>
<dbReference type="Pfam" id="PF00082">
    <property type="entry name" value="Peptidase_S8"/>
    <property type="match status" value="1"/>
</dbReference>
<evidence type="ECO:0000259" key="7">
    <source>
        <dbReference type="Pfam" id="PF00082"/>
    </source>
</evidence>
<dbReference type="InterPro" id="IPR000209">
    <property type="entry name" value="Peptidase_S8/S53_dom"/>
</dbReference>
<protein>
    <submittedName>
        <fullName evidence="8">Subtilase family protein</fullName>
    </submittedName>
</protein>
<reference evidence="8 9" key="1">
    <citation type="submission" date="2019-03" db="EMBL/GenBank/DDBJ databases">
        <title>Genomic Encyclopedia of Type Strains, Phase IV (KMG-IV): sequencing the most valuable type-strain genomes for metagenomic binning, comparative biology and taxonomic classification.</title>
        <authorList>
            <person name="Goeker M."/>
        </authorList>
    </citation>
    <scope>NUCLEOTIDE SEQUENCE [LARGE SCALE GENOMIC DNA]</scope>
    <source>
        <strain evidence="8 9">DSM 9035</strain>
    </source>
</reference>
<evidence type="ECO:0000256" key="5">
    <source>
        <dbReference type="PIRSR" id="PIRSR615500-1"/>
    </source>
</evidence>
<feature type="active site" description="Charge relay system" evidence="5 6">
    <location>
        <position position="93"/>
    </location>
</feature>
<dbReference type="InterPro" id="IPR023828">
    <property type="entry name" value="Peptidase_S8_Ser-AS"/>
</dbReference>
<accession>A0A4R3M5E1</accession>
<evidence type="ECO:0000256" key="1">
    <source>
        <dbReference type="ARBA" id="ARBA00005325"/>
    </source>
</evidence>
<dbReference type="PROSITE" id="PS51892">
    <property type="entry name" value="SUBTILASE"/>
    <property type="match status" value="1"/>
</dbReference>
<evidence type="ECO:0000256" key="4">
    <source>
        <dbReference type="ARBA" id="ARBA00022825"/>
    </source>
</evidence>
<sequence length="921" mass="97378">MVSRYIPSDPLFGQQWHLWNTGQDIYDLPQTDGAYRNDINVTPVWTDYTGAGVIVGVYDNGFQGDHPDYVANYLADKAYDFSKDRPGQTAGDHGTATLGLIVATQNTIGGVGVAFDADAIAYTWGSGNDFPRAVARMLLDGVAVSSNSWGPNTTFGGPTFDPVQQSNMNTALLNLAQLGRDGLGTVSVFAAGNERTQHYNSTFMETSNSPFAITVAAANADGTVSAYSNPGPSVLVAAPGSGYNPNGTVSELPSIVTTDLLGTNGYNTLPDGDYTNVLDRTVIDPATGKIKAGGFNGTSAATPIVSGVAALILEANSALGYRDVQEILAYSAKTPDGVATWSANGATDWNGGGHLYSNDLGFGHVDALAAVRLAETWQKQSTYDNVAQAERIFAAAQTIVAAGQTQRFTAQFTEVIRVQHAVVSVSLDMGMGADTLASVTMTLTGPNGQTSSVFLDPAAYIPVFRDPVTQSYTSGLPQKITYSFDTVHDWGELSNSGAWTLTVTNASTGQDLTMGAELALLGDTATGGQTFVYTDDYARLGAAEGDRTILGATSVGPHTLNAAAVTFDTTIDLVQHTAEIAGVATTIGGSLQFASLITGDGNDSLTGDAYATTFFSGRGINTVDGGAGTDTLWVLKGVSDYVQAGYGDKTVLFSGASQDTLAGIETLKFADGSLTLGTDPLVNEVFYAAHNADVFAAGVDIDTHYATYGWMEGRDPNAWFSTTAYLANHADVAAAGINPLDHYNQTGWLAGYDPSAQFDTSLYLHFNADVAAAGLDPLMHYLQYGIVEGRQAYEVVDSAHITDSFDATFYLLANADVASAGVDAVTHYDQYGWKEGRNPDAFFSSTFYLAYNPDVAAAGINPLTHYDQYGWREGRNPSADFDTNAYLEAYADVRAADIDPLQHYLQYGLLEGRAAFAWDLA</sequence>
<dbReference type="PANTHER" id="PTHR42884">
    <property type="entry name" value="PROPROTEIN CONVERTASE SUBTILISIN/KEXIN-RELATED"/>
    <property type="match status" value="1"/>
</dbReference>
<dbReference type="GO" id="GO:0016485">
    <property type="term" value="P:protein processing"/>
    <property type="evidence" value="ECO:0007669"/>
    <property type="project" value="TreeGrafter"/>
</dbReference>
<evidence type="ECO:0000256" key="2">
    <source>
        <dbReference type="ARBA" id="ARBA00022670"/>
    </source>
</evidence>
<name>A0A4R3M5E1_9HYPH</name>
<dbReference type="PROSITE" id="PS00138">
    <property type="entry name" value="SUBTILASE_SER"/>
    <property type="match status" value="1"/>
</dbReference>
<dbReference type="InterPro" id="IPR011049">
    <property type="entry name" value="Serralysin-like_metalloprot_C"/>
</dbReference>
<dbReference type="RefSeq" id="WP_132028206.1">
    <property type="nucleotide sequence ID" value="NZ_SMAI01000001.1"/>
</dbReference>
<keyword evidence="2 6" id="KW-0645">Protease</keyword>
<evidence type="ECO:0000256" key="3">
    <source>
        <dbReference type="ARBA" id="ARBA00022801"/>
    </source>
</evidence>
<dbReference type="AlphaFoldDB" id="A0A4R3M5E1"/>
<dbReference type="Gene3D" id="2.60.120.260">
    <property type="entry name" value="Galactose-binding domain-like"/>
    <property type="match status" value="1"/>
</dbReference>
<dbReference type="PANTHER" id="PTHR42884:SF14">
    <property type="entry name" value="NEUROENDOCRINE CONVERTASE 1"/>
    <property type="match status" value="1"/>
</dbReference>
<dbReference type="InterPro" id="IPR008979">
    <property type="entry name" value="Galactose-bd-like_sf"/>
</dbReference>
<feature type="active site" description="Charge relay system" evidence="5 6">
    <location>
        <position position="59"/>
    </location>
</feature>
<dbReference type="InterPro" id="IPR015500">
    <property type="entry name" value="Peptidase_S8_subtilisin-rel"/>
</dbReference>
<comment type="similarity">
    <text evidence="1">Belongs to the peptidase S8 family. Furin subfamily.</text>
</comment>
<keyword evidence="9" id="KW-1185">Reference proteome</keyword>
<dbReference type="Proteomes" id="UP000294664">
    <property type="component" value="Unassembled WGS sequence"/>
</dbReference>
<dbReference type="OrthoDB" id="9816306at2"/>
<dbReference type="SUPFAM" id="SSF52743">
    <property type="entry name" value="Subtilisin-like"/>
    <property type="match status" value="1"/>
</dbReference>